<dbReference type="AlphaFoldDB" id="H9ZZ50"/>
<dbReference type="HOGENOM" id="CLU_2856946_0_0_2"/>
<keyword evidence="2" id="KW-1185">Reference proteome</keyword>
<dbReference type="EMBL" id="CP003423">
    <property type="protein sequence ID" value="AFH42007.1"/>
    <property type="molecule type" value="Genomic_DNA"/>
</dbReference>
<gene>
    <name evidence="1" type="ordered locus">FFONT_0011</name>
</gene>
<reference evidence="1 2" key="2">
    <citation type="journal article" date="2014" name="Extremophiles">
        <title>Analysis of the complete genome of Fervidococcus fontis confirms the distinct phylogenetic position of the order Fervidicoccales and suggests its environmental function.</title>
        <authorList>
            <person name="Lebedinsky A.V."/>
            <person name="Mardanov A.V."/>
            <person name="Kublanov I.V."/>
            <person name="Gumerov V.M."/>
            <person name="Beletsky A.V."/>
            <person name="Perevalova A.A."/>
            <person name="Bidzhieva S.Kh."/>
            <person name="Bonch-Osmolovskaya E.A."/>
            <person name="Skryabin K.G."/>
            <person name="Ravin N.V."/>
        </authorList>
    </citation>
    <scope>NUCLEOTIDE SEQUENCE [LARGE SCALE GENOMIC DNA]</scope>
    <source>
        <strain evidence="2">DSM 19380 / VKM B-2539 / Kam940</strain>
    </source>
</reference>
<name>H9ZZ50_FERFK</name>
<dbReference type="InParanoid" id="H9ZZ50"/>
<reference evidence="2" key="1">
    <citation type="submission" date="2012-03" db="EMBL/GenBank/DDBJ databases">
        <title>Fervidicoccus fontis complete genome analysis confirms its distinct phylogenetic position and predicts its environmental function.</title>
        <authorList>
            <person name="Lebedinsky A.V."/>
            <person name="Mardanov A.V."/>
            <person name="Gumerov V.M."/>
            <person name="Beletsky A.V."/>
            <person name="Kublanov I.V."/>
            <person name="Perevalova A.A."/>
            <person name="Bonch-Osmolovskaya E.A."/>
            <person name="Ravin N.V."/>
            <person name="Skryabin K.G."/>
        </authorList>
    </citation>
    <scope>NUCLEOTIDE SEQUENCE [LARGE SCALE GENOMIC DNA]</scope>
    <source>
        <strain evidence="2">DSM 19380 / VKM B-2539 / Kam940</strain>
    </source>
</reference>
<accession>H9ZZ50</accession>
<sequence>MLFSTQVSITKNSSANLFKKHAAGGIKLFAVHAEARKRSRLEGMKRALESYFGTLKLTAADFSH</sequence>
<dbReference type="Proteomes" id="UP000007391">
    <property type="component" value="Chromosome"/>
</dbReference>
<evidence type="ECO:0000313" key="1">
    <source>
        <dbReference type="EMBL" id="AFH42007.1"/>
    </source>
</evidence>
<dbReference type="KEGG" id="ffo:FFONT_0011"/>
<proteinExistence type="predicted"/>
<organism evidence="1 2">
    <name type="scientific">Fervidicoccus fontis (strain DSM 19380 / JCM 18336 / VKM B-2539 / Kam940)</name>
    <dbReference type="NCBI Taxonomy" id="1163730"/>
    <lineage>
        <taxon>Archaea</taxon>
        <taxon>Thermoproteota</taxon>
        <taxon>Thermoprotei</taxon>
        <taxon>Fervidicoccales</taxon>
        <taxon>Fervidicoccaceae</taxon>
        <taxon>Fervidicoccus</taxon>
    </lineage>
</organism>
<evidence type="ECO:0000313" key="2">
    <source>
        <dbReference type="Proteomes" id="UP000007391"/>
    </source>
</evidence>
<protein>
    <submittedName>
        <fullName evidence="1">Uncharacterized protein</fullName>
    </submittedName>
</protein>